<keyword evidence="9" id="KW-1185">Reference proteome</keyword>
<dbReference type="EMBL" id="LR593887">
    <property type="protein sequence ID" value="VTS05911.1"/>
    <property type="molecule type" value="Genomic_DNA"/>
</dbReference>
<dbReference type="RefSeq" id="WP_162659374.1">
    <property type="nucleotide sequence ID" value="NZ_LR593887.1"/>
</dbReference>
<keyword evidence="5 8" id="KW-0808">Transferase</keyword>
<keyword evidence="4 8" id="KW-0489">Methyltransferase</keyword>
<dbReference type="EC" id="2.1.1.33" evidence="3"/>
<dbReference type="Pfam" id="PF02390">
    <property type="entry name" value="Methyltransf_4"/>
    <property type="match status" value="1"/>
</dbReference>
<dbReference type="InParanoid" id="A0A6C2YSE5"/>
<dbReference type="KEGG" id="tim:GMBLW1_49190"/>
<dbReference type="GO" id="GO:0008176">
    <property type="term" value="F:tRNA (guanine(46)-N7)-methyltransferase activity"/>
    <property type="evidence" value="ECO:0007669"/>
    <property type="project" value="UniProtKB-EC"/>
</dbReference>
<keyword evidence="6" id="KW-0949">S-adenosyl-L-methionine</keyword>
<dbReference type="InterPro" id="IPR029063">
    <property type="entry name" value="SAM-dependent_MTases_sf"/>
</dbReference>
<name>A0A6C2YSE5_9BACT</name>
<dbReference type="SUPFAM" id="SSF53335">
    <property type="entry name" value="S-adenosyl-L-methionine-dependent methyltransferases"/>
    <property type="match status" value="1"/>
</dbReference>
<gene>
    <name evidence="8" type="ORF">GMBLW1_49190</name>
</gene>
<dbReference type="EMBL" id="LR586016">
    <property type="protein sequence ID" value="VIP04274.1"/>
    <property type="molecule type" value="Genomic_DNA"/>
</dbReference>
<dbReference type="InterPro" id="IPR003358">
    <property type="entry name" value="tRNA_(Gua-N-7)_MeTrfase_Trmb"/>
</dbReference>
<dbReference type="GO" id="GO:0043527">
    <property type="term" value="C:tRNA methyltransferase complex"/>
    <property type="evidence" value="ECO:0007669"/>
    <property type="project" value="TreeGrafter"/>
</dbReference>
<accession>A0A6C2YSE5</accession>
<evidence type="ECO:0000256" key="3">
    <source>
        <dbReference type="ARBA" id="ARBA00011977"/>
    </source>
</evidence>
<evidence type="ECO:0000313" key="9">
    <source>
        <dbReference type="Proteomes" id="UP000464378"/>
    </source>
</evidence>
<comment type="catalytic activity">
    <reaction evidence="1">
        <text>guanosine(46) in tRNA + S-adenosyl-L-methionine = N(7)-methylguanosine(46) in tRNA + S-adenosyl-L-homocysteine</text>
        <dbReference type="Rhea" id="RHEA:42708"/>
        <dbReference type="Rhea" id="RHEA-COMP:10188"/>
        <dbReference type="Rhea" id="RHEA-COMP:10189"/>
        <dbReference type="ChEBI" id="CHEBI:57856"/>
        <dbReference type="ChEBI" id="CHEBI:59789"/>
        <dbReference type="ChEBI" id="CHEBI:74269"/>
        <dbReference type="ChEBI" id="CHEBI:74480"/>
        <dbReference type="EC" id="2.1.1.33"/>
    </reaction>
</comment>
<evidence type="ECO:0000256" key="5">
    <source>
        <dbReference type="ARBA" id="ARBA00022679"/>
    </source>
</evidence>
<evidence type="ECO:0000256" key="6">
    <source>
        <dbReference type="ARBA" id="ARBA00022691"/>
    </source>
</evidence>
<sequence>MNQPRRVEREFGVPFPGEILEPAKWTQTALKSFPEDGPIDFSAIFGRNAPIVLDLGCGNGRFSIASALARPDFDHLGIDALPVVIRYARRRGNQRGLSNLRFAVGGAFDLVERHLAPASIREIHVYHPQPYYDPAKVHLRLITPRFLALAHLALEPGGLFVVQTDNPGYWKYIQQIVPTFFDFYERIGRWPDAQRGRTRREIVALRKGLPVFRGSGTARIDLARDEAERLAEALPPPRFDADRRLRDLDKLA</sequence>
<proteinExistence type="predicted"/>
<evidence type="ECO:0000313" key="8">
    <source>
        <dbReference type="EMBL" id="VIP04274.1"/>
    </source>
</evidence>
<evidence type="ECO:0000256" key="1">
    <source>
        <dbReference type="ARBA" id="ARBA00000142"/>
    </source>
</evidence>
<protein>
    <recommendedName>
        <fullName evidence="3">tRNA (guanine(46)-N(7))-methyltransferase</fullName>
        <ecNumber evidence="3">2.1.1.33</ecNumber>
    </recommendedName>
</protein>
<keyword evidence="7" id="KW-0819">tRNA processing</keyword>
<dbReference type="AlphaFoldDB" id="A0A6C2YSE5"/>
<dbReference type="PROSITE" id="PS51625">
    <property type="entry name" value="SAM_MT_TRMB"/>
    <property type="match status" value="1"/>
</dbReference>
<comment type="function">
    <text evidence="2">Catalyzes the formation of N(7)-methylguanine at position 46 (m7G46) in tRNA.</text>
</comment>
<organism evidence="8">
    <name type="scientific">Tuwongella immobilis</name>
    <dbReference type="NCBI Taxonomy" id="692036"/>
    <lineage>
        <taxon>Bacteria</taxon>
        <taxon>Pseudomonadati</taxon>
        <taxon>Planctomycetota</taxon>
        <taxon>Planctomycetia</taxon>
        <taxon>Gemmatales</taxon>
        <taxon>Gemmataceae</taxon>
        <taxon>Tuwongella</taxon>
    </lineage>
</organism>
<dbReference type="CDD" id="cd02440">
    <property type="entry name" value="AdoMet_MTases"/>
    <property type="match status" value="1"/>
</dbReference>
<dbReference type="PANTHER" id="PTHR23417">
    <property type="entry name" value="3-DEOXY-D-MANNO-OCTULOSONIC-ACID TRANSFERASE/TRNA GUANINE-N 7 - -METHYLTRANSFERASE"/>
    <property type="match status" value="1"/>
</dbReference>
<dbReference type="PANTHER" id="PTHR23417:SF14">
    <property type="entry name" value="PENTACOTRIPEPTIDE-REPEAT REGION OF PRORP DOMAIN-CONTAINING PROTEIN"/>
    <property type="match status" value="1"/>
</dbReference>
<reference evidence="8" key="1">
    <citation type="submission" date="2019-04" db="EMBL/GenBank/DDBJ databases">
        <authorList>
            <consortium name="Science for Life Laboratories"/>
        </authorList>
    </citation>
    <scope>NUCLEOTIDE SEQUENCE</scope>
    <source>
        <strain evidence="8">MBLW1</strain>
    </source>
</reference>
<dbReference type="Proteomes" id="UP000464378">
    <property type="component" value="Chromosome"/>
</dbReference>
<evidence type="ECO:0000256" key="4">
    <source>
        <dbReference type="ARBA" id="ARBA00022603"/>
    </source>
</evidence>
<dbReference type="Gene3D" id="3.40.50.150">
    <property type="entry name" value="Vaccinia Virus protein VP39"/>
    <property type="match status" value="1"/>
</dbReference>
<evidence type="ECO:0000256" key="2">
    <source>
        <dbReference type="ARBA" id="ARBA00003015"/>
    </source>
</evidence>
<evidence type="ECO:0000256" key="7">
    <source>
        <dbReference type="ARBA" id="ARBA00022694"/>
    </source>
</evidence>